<dbReference type="InterPro" id="IPR043141">
    <property type="entry name" value="Ribosomal_uL10-like_sf"/>
</dbReference>
<dbReference type="PANTHER" id="PTHR11560">
    <property type="entry name" value="39S RIBOSOMAL PROTEIN L10, MITOCHONDRIAL"/>
    <property type="match status" value="1"/>
</dbReference>
<sequence length="265" mass="31046">MNLFHLKQQFKFCYRHVSNYYFRPQPRPYKRRVYESALAPVLPKQLEEEIKQLNNPYNIYATSSPQKEFFGENEFSLYELALIEKLNKWIKTEGFRLMAICHTNFVKEDVLWLAKNKFRLEGIEFCDYPSKILKKVFENSPYQNLSNFLIDECTCPLFGKEAENISVLFNQCSQYSWIFPIVVTFDEKILSLEQTKEITEYGTLNNARTQTVLLLNNFISQLSTSLNTISCQIPQILDAHLVASKENKKEEENNSNNSQNSSIVV</sequence>
<reference evidence="4 5" key="1">
    <citation type="submission" date="2020-08" db="EMBL/GenBank/DDBJ databases">
        <authorList>
            <person name="Koutsovoulos G."/>
            <person name="Danchin GJ E."/>
        </authorList>
    </citation>
    <scope>NUCLEOTIDE SEQUENCE [LARGE SCALE GENOMIC DNA]</scope>
</reference>
<name>A0A6V7UXG1_MELEN</name>
<comment type="similarity">
    <text evidence="1">Belongs to the universal ribosomal protein uL10 family.</text>
</comment>
<dbReference type="InterPro" id="IPR047865">
    <property type="entry name" value="Ribosomal_uL10_bac_type"/>
</dbReference>
<proteinExistence type="inferred from homology"/>
<comment type="caution">
    <text evidence="4">The sequence shown here is derived from an EMBL/GenBank/DDBJ whole genome shotgun (WGS) entry which is preliminary data.</text>
</comment>
<gene>
    <name evidence="4" type="ORF">MENT_LOCUS18560</name>
</gene>
<dbReference type="SUPFAM" id="SSF160369">
    <property type="entry name" value="Ribosomal protein L10-like"/>
    <property type="match status" value="1"/>
</dbReference>
<evidence type="ECO:0000256" key="3">
    <source>
        <dbReference type="ARBA" id="ARBA00035716"/>
    </source>
</evidence>
<protein>
    <recommendedName>
        <fullName evidence="2">Large ribosomal subunit protein uL10m</fullName>
    </recommendedName>
    <alternativeName>
        <fullName evidence="3">39S ribosomal protein L10, mitochondrial</fullName>
    </alternativeName>
</protein>
<evidence type="ECO:0000256" key="1">
    <source>
        <dbReference type="ARBA" id="ARBA00008889"/>
    </source>
</evidence>
<dbReference type="Proteomes" id="UP000580250">
    <property type="component" value="Unassembled WGS sequence"/>
</dbReference>
<organism evidence="4 5">
    <name type="scientific">Meloidogyne enterolobii</name>
    <name type="common">Root-knot nematode worm</name>
    <name type="synonym">Meloidogyne mayaguensis</name>
    <dbReference type="NCBI Taxonomy" id="390850"/>
    <lineage>
        <taxon>Eukaryota</taxon>
        <taxon>Metazoa</taxon>
        <taxon>Ecdysozoa</taxon>
        <taxon>Nematoda</taxon>
        <taxon>Chromadorea</taxon>
        <taxon>Rhabditida</taxon>
        <taxon>Tylenchina</taxon>
        <taxon>Tylenchomorpha</taxon>
        <taxon>Tylenchoidea</taxon>
        <taxon>Meloidogynidae</taxon>
        <taxon>Meloidogyninae</taxon>
        <taxon>Meloidogyne</taxon>
    </lineage>
</organism>
<accession>A0A6V7UXG1</accession>
<dbReference type="OrthoDB" id="360689at2759"/>
<evidence type="ECO:0000256" key="2">
    <source>
        <dbReference type="ARBA" id="ARBA00035707"/>
    </source>
</evidence>
<evidence type="ECO:0000313" key="4">
    <source>
        <dbReference type="EMBL" id="CAD2167277.1"/>
    </source>
</evidence>
<dbReference type="AlphaFoldDB" id="A0A6V7UXG1"/>
<dbReference type="Gene3D" id="3.30.70.1730">
    <property type="match status" value="1"/>
</dbReference>
<evidence type="ECO:0000313" key="5">
    <source>
        <dbReference type="Proteomes" id="UP000580250"/>
    </source>
</evidence>
<dbReference type="EMBL" id="CAJEWN010000126">
    <property type="protein sequence ID" value="CAD2167277.1"/>
    <property type="molecule type" value="Genomic_DNA"/>
</dbReference>